<organism evidence="1">
    <name type="scientific">Octopus bimaculoides</name>
    <name type="common">California two-spotted octopus</name>
    <dbReference type="NCBI Taxonomy" id="37653"/>
    <lineage>
        <taxon>Eukaryota</taxon>
        <taxon>Metazoa</taxon>
        <taxon>Spiralia</taxon>
        <taxon>Lophotrochozoa</taxon>
        <taxon>Mollusca</taxon>
        <taxon>Cephalopoda</taxon>
        <taxon>Coleoidea</taxon>
        <taxon>Octopodiformes</taxon>
        <taxon>Octopoda</taxon>
        <taxon>Incirrata</taxon>
        <taxon>Octopodidae</taxon>
        <taxon>Octopus</taxon>
    </lineage>
</organism>
<proteinExistence type="predicted"/>
<gene>
    <name evidence="1" type="ORF">OCBIM_22018881mg</name>
</gene>
<reference evidence="1" key="1">
    <citation type="submission" date="2015-07" db="EMBL/GenBank/DDBJ databases">
        <title>MeaNS - Measles Nucleotide Surveillance Program.</title>
        <authorList>
            <person name="Tran T."/>
            <person name="Druce J."/>
        </authorList>
    </citation>
    <scope>NUCLEOTIDE SEQUENCE</scope>
    <source>
        <strain evidence="1">UCB-OBI-ISO-001</strain>
        <tissue evidence="1">Gonad</tissue>
    </source>
</reference>
<accession>A0A0L8FJ61</accession>
<sequence>METSTISSTYFMNCRGEGNHHKIYNQNAERDRQTQGLIMILHALIHTATAPNLTRMETYKQLRNCKPDIYYTIEIM</sequence>
<dbReference type="AlphaFoldDB" id="A0A0L8FJ61"/>
<evidence type="ECO:0000313" key="1">
    <source>
        <dbReference type="EMBL" id="KOF63501.1"/>
    </source>
</evidence>
<dbReference type="EMBL" id="KQ430914">
    <property type="protein sequence ID" value="KOF63501.1"/>
    <property type="molecule type" value="Genomic_DNA"/>
</dbReference>
<protein>
    <submittedName>
        <fullName evidence="1">Uncharacterized protein</fullName>
    </submittedName>
</protein>
<name>A0A0L8FJ61_OCTBM</name>